<comment type="similarity">
    <text evidence="2">Belongs to the SNF2/RAD54 helicase family.</text>
</comment>
<dbReference type="GO" id="GO:0008270">
    <property type="term" value="F:zinc ion binding"/>
    <property type="evidence" value="ECO:0007669"/>
    <property type="project" value="UniProtKB-KW"/>
</dbReference>
<dbReference type="OrthoDB" id="448448at2759"/>
<dbReference type="InterPro" id="IPR001650">
    <property type="entry name" value="Helicase_C-like"/>
</dbReference>
<feature type="domain" description="RING-type" evidence="13">
    <location>
        <begin position="702"/>
        <end position="742"/>
    </location>
</feature>
<dbReference type="InterPro" id="IPR027417">
    <property type="entry name" value="P-loop_NTPase"/>
</dbReference>
<dbReference type="InterPro" id="IPR000330">
    <property type="entry name" value="SNF2_N"/>
</dbReference>
<dbReference type="AlphaFoldDB" id="U4L5D7"/>
<dbReference type="SMART" id="SM00490">
    <property type="entry name" value="HELICc"/>
    <property type="match status" value="1"/>
</dbReference>
<dbReference type="InterPro" id="IPR001841">
    <property type="entry name" value="Znf_RING"/>
</dbReference>
<dbReference type="PROSITE" id="PS51194">
    <property type="entry name" value="HELICASE_CTER"/>
    <property type="match status" value="1"/>
</dbReference>
<evidence type="ECO:0000256" key="12">
    <source>
        <dbReference type="SAM" id="MobiDB-lite"/>
    </source>
</evidence>
<proteinExistence type="inferred from homology"/>
<keyword evidence="10" id="KW-0539">Nucleus</keyword>
<gene>
    <name evidence="16" type="ORF">PCON_07240</name>
</gene>
<dbReference type="Pfam" id="PF00271">
    <property type="entry name" value="Helicase_C"/>
    <property type="match status" value="1"/>
</dbReference>
<dbReference type="PANTHER" id="PTHR45626:SF11">
    <property type="entry name" value="FAMILY HELICASE, PUTATIVE (AFU_ORTHOLOGUE AFUA_5G06590)-RELATED"/>
    <property type="match status" value="1"/>
</dbReference>
<organism evidence="16 17">
    <name type="scientific">Pyronema omphalodes (strain CBS 100304)</name>
    <name type="common">Pyronema confluens</name>
    <dbReference type="NCBI Taxonomy" id="1076935"/>
    <lineage>
        <taxon>Eukaryota</taxon>
        <taxon>Fungi</taxon>
        <taxon>Dikarya</taxon>
        <taxon>Ascomycota</taxon>
        <taxon>Pezizomycotina</taxon>
        <taxon>Pezizomycetes</taxon>
        <taxon>Pezizales</taxon>
        <taxon>Pyronemataceae</taxon>
        <taxon>Pyronema</taxon>
    </lineage>
</organism>
<sequence>MPSPLALKRKLETIDLTKVQVVDLTSDAAPPPPKIARTAPPNQSQAQPRLKREVRNEVIDINDDDEDVLGEVAGPESQQLNAYDHFESFQGFTSAIVGVRYYKGIITIREHVSFTREPNNQYDRNAISVTNMQGQQIGHVSRILAAKLAPLMDSRQIFLEGTVMGPKGQFEAPCYYHILVPSREPQRTASMTAVKAAKIPGAKQTDEHKAIEQAIKESKKQAAAAAKGKKRKNNHDGPKTHEAWEISDESVWAASQFPESEEGGAPGIPEISATWDHFIDGAQQLINPREVEQLVQNFGNSEDDLQKMPIAFQPDRLKTKMLPYQLQGLAWMLKMEHPQLPKGNEVVGMWKQTTTGKYQNIATMFTTNAPDLASGGLLADDMGLGKTLQTISLIVADVSKERVLVPSPKLDENACTAGTLIVAPVGVMSNWSDQMAQHIRKDQPLRILRYHQAGKAQAKNLDSYDVVITSYGTLTSDFSNKEKQKKGLFSCKWRRIVLDEAHLIRNPASQASLAACGLDAASRWSLTGTPIVNNMKDLFSQVRFLRYSGGIANFETFSRCLIRPLKRGEPAASHLLQILMATICLRRLKHMKFVDLRLPNVTEYVRRVEFHPHERKKYQALEMEAKGLLQQYILDANGNSYRFLLEILLRMRQVCNHSALCGERIASLMKLADVQQVSVHNPEHLKALQDFLDLAIEAQEDCAICMEPLHNRNPRITTCKHVFCLDCISKTIEMQHKCPMCRSPLDAGKDLIEPAAPVVKKQEPEIDRDHDSSSKIERLMEILTMTHKKNPGTKTVIFSQWTSFLSLLEPFLRKAGIRFARLEGTMNVKKRDEAVVTYTESGCEVLLASLAVANVGLNLVMANQVIMADSWWAPAVEDQAVDRVYRLGQKREVTVWRLIVEGSIEERVMEIQRKKRKMVADAFREGQHGDRRRRTREERAQEMGALLGF</sequence>
<evidence type="ECO:0000259" key="15">
    <source>
        <dbReference type="PROSITE" id="PS51194"/>
    </source>
</evidence>
<dbReference type="EMBL" id="HF935360">
    <property type="protein sequence ID" value="CCX07651.1"/>
    <property type="molecule type" value="Genomic_DNA"/>
</dbReference>
<evidence type="ECO:0000259" key="14">
    <source>
        <dbReference type="PROSITE" id="PS51192"/>
    </source>
</evidence>
<comment type="subcellular location">
    <subcellularLocation>
        <location evidence="1">Nucleus</location>
    </subcellularLocation>
</comment>
<dbReference type="PANTHER" id="PTHR45626">
    <property type="entry name" value="TRANSCRIPTION TERMINATION FACTOR 2-RELATED"/>
    <property type="match status" value="1"/>
</dbReference>
<dbReference type="eggNOG" id="KOG1001">
    <property type="taxonomic scope" value="Eukaryota"/>
</dbReference>
<keyword evidence="6" id="KW-0378">Hydrolase</keyword>
<dbReference type="Pfam" id="PF13639">
    <property type="entry name" value="zf-RING_2"/>
    <property type="match status" value="1"/>
</dbReference>
<keyword evidence="4" id="KW-0547">Nucleotide-binding</keyword>
<evidence type="ECO:0000256" key="7">
    <source>
        <dbReference type="ARBA" id="ARBA00022806"/>
    </source>
</evidence>
<dbReference type="GO" id="GO:0003676">
    <property type="term" value="F:nucleic acid binding"/>
    <property type="evidence" value="ECO:0007669"/>
    <property type="project" value="InterPro"/>
</dbReference>
<dbReference type="PROSITE" id="PS50089">
    <property type="entry name" value="ZF_RING_2"/>
    <property type="match status" value="1"/>
</dbReference>
<dbReference type="SMART" id="SM00910">
    <property type="entry name" value="HIRAN"/>
    <property type="match status" value="1"/>
</dbReference>
<dbReference type="GO" id="GO:0005634">
    <property type="term" value="C:nucleus"/>
    <property type="evidence" value="ECO:0007669"/>
    <property type="project" value="UniProtKB-SubCell"/>
</dbReference>
<evidence type="ECO:0000259" key="13">
    <source>
        <dbReference type="PROSITE" id="PS50089"/>
    </source>
</evidence>
<evidence type="ECO:0000256" key="6">
    <source>
        <dbReference type="ARBA" id="ARBA00022801"/>
    </source>
</evidence>
<dbReference type="Proteomes" id="UP000018144">
    <property type="component" value="Unassembled WGS sequence"/>
</dbReference>
<keyword evidence="9" id="KW-0067">ATP-binding</keyword>
<protein>
    <submittedName>
        <fullName evidence="16">Similar to Putative SWI/SNF-related matrix-associated actin-dependent regulator of chromatin subfamily A member 3-like 1 acc. no. Q9FF61</fullName>
    </submittedName>
</protein>
<dbReference type="InterPro" id="IPR013083">
    <property type="entry name" value="Znf_RING/FYVE/PHD"/>
</dbReference>
<evidence type="ECO:0000256" key="5">
    <source>
        <dbReference type="ARBA" id="ARBA00022771"/>
    </source>
</evidence>
<evidence type="ECO:0000256" key="4">
    <source>
        <dbReference type="ARBA" id="ARBA00022741"/>
    </source>
</evidence>
<dbReference type="Gene3D" id="3.40.50.10810">
    <property type="entry name" value="Tandem AAA-ATPase domain"/>
    <property type="match status" value="1"/>
</dbReference>
<dbReference type="InterPro" id="IPR050628">
    <property type="entry name" value="SNF2_RAD54_helicase_TF"/>
</dbReference>
<evidence type="ECO:0000313" key="17">
    <source>
        <dbReference type="Proteomes" id="UP000018144"/>
    </source>
</evidence>
<evidence type="ECO:0000256" key="3">
    <source>
        <dbReference type="ARBA" id="ARBA00022723"/>
    </source>
</evidence>
<keyword evidence="5 11" id="KW-0863">Zinc-finger</keyword>
<dbReference type="Gene3D" id="3.30.40.10">
    <property type="entry name" value="Zinc/RING finger domain, C3HC4 (zinc finger)"/>
    <property type="match status" value="1"/>
</dbReference>
<dbReference type="CDD" id="cd18793">
    <property type="entry name" value="SF2_C_SNF"/>
    <property type="match status" value="1"/>
</dbReference>
<dbReference type="PROSITE" id="PS00518">
    <property type="entry name" value="ZF_RING_1"/>
    <property type="match status" value="1"/>
</dbReference>
<dbReference type="GO" id="GO:0006281">
    <property type="term" value="P:DNA repair"/>
    <property type="evidence" value="ECO:0007669"/>
    <property type="project" value="TreeGrafter"/>
</dbReference>
<dbReference type="PROSITE" id="PS51192">
    <property type="entry name" value="HELICASE_ATP_BIND_1"/>
    <property type="match status" value="1"/>
</dbReference>
<dbReference type="GO" id="GO:0005524">
    <property type="term" value="F:ATP binding"/>
    <property type="evidence" value="ECO:0007669"/>
    <property type="project" value="UniProtKB-KW"/>
</dbReference>
<evidence type="ECO:0000256" key="1">
    <source>
        <dbReference type="ARBA" id="ARBA00004123"/>
    </source>
</evidence>
<dbReference type="Pfam" id="PF08797">
    <property type="entry name" value="HIRAN"/>
    <property type="match status" value="1"/>
</dbReference>
<feature type="region of interest" description="Disordered" evidence="12">
    <location>
        <begin position="23"/>
        <end position="52"/>
    </location>
</feature>
<dbReference type="Gene3D" id="3.30.70.2330">
    <property type="match status" value="1"/>
</dbReference>
<dbReference type="Pfam" id="PF00176">
    <property type="entry name" value="SNF2-rel_dom"/>
    <property type="match status" value="1"/>
</dbReference>
<feature type="domain" description="Helicase ATP-binding" evidence="14">
    <location>
        <begin position="367"/>
        <end position="548"/>
    </location>
</feature>
<dbReference type="InterPro" id="IPR038718">
    <property type="entry name" value="SNF2-like_sf"/>
</dbReference>
<keyword evidence="7" id="KW-0347">Helicase</keyword>
<dbReference type="SUPFAM" id="SSF57850">
    <property type="entry name" value="RING/U-box"/>
    <property type="match status" value="1"/>
</dbReference>
<dbReference type="GO" id="GO:0004386">
    <property type="term" value="F:helicase activity"/>
    <property type="evidence" value="ECO:0007669"/>
    <property type="project" value="UniProtKB-KW"/>
</dbReference>
<dbReference type="OMA" id="ETTVWRL"/>
<dbReference type="SMART" id="SM00184">
    <property type="entry name" value="RING"/>
    <property type="match status" value="1"/>
</dbReference>
<dbReference type="STRING" id="1076935.U4L5D7"/>
<evidence type="ECO:0000313" key="16">
    <source>
        <dbReference type="EMBL" id="CCX07651.1"/>
    </source>
</evidence>
<dbReference type="SUPFAM" id="SSF52540">
    <property type="entry name" value="P-loop containing nucleoside triphosphate hydrolases"/>
    <property type="match status" value="2"/>
</dbReference>
<dbReference type="SMART" id="SM00487">
    <property type="entry name" value="DEXDc"/>
    <property type="match status" value="1"/>
</dbReference>
<keyword evidence="3" id="KW-0479">Metal-binding</keyword>
<dbReference type="InterPro" id="IPR049730">
    <property type="entry name" value="SNF2/RAD54-like_C"/>
</dbReference>
<evidence type="ECO:0000256" key="8">
    <source>
        <dbReference type="ARBA" id="ARBA00022833"/>
    </source>
</evidence>
<evidence type="ECO:0000256" key="2">
    <source>
        <dbReference type="ARBA" id="ARBA00007025"/>
    </source>
</evidence>
<keyword evidence="8" id="KW-0862">Zinc</keyword>
<dbReference type="GO" id="GO:0008094">
    <property type="term" value="F:ATP-dependent activity, acting on DNA"/>
    <property type="evidence" value="ECO:0007669"/>
    <property type="project" value="TreeGrafter"/>
</dbReference>
<dbReference type="GO" id="GO:0016818">
    <property type="term" value="F:hydrolase activity, acting on acid anhydrides, in phosphorus-containing anhydrides"/>
    <property type="evidence" value="ECO:0007669"/>
    <property type="project" value="InterPro"/>
</dbReference>
<feature type="compositionally biased region" description="Basic and acidic residues" evidence="12">
    <location>
        <begin position="234"/>
        <end position="244"/>
    </location>
</feature>
<evidence type="ECO:0000256" key="9">
    <source>
        <dbReference type="ARBA" id="ARBA00022840"/>
    </source>
</evidence>
<dbReference type="Gene3D" id="3.40.50.300">
    <property type="entry name" value="P-loop containing nucleotide triphosphate hydrolases"/>
    <property type="match status" value="1"/>
</dbReference>
<reference evidence="16 17" key="1">
    <citation type="journal article" date="2013" name="PLoS Genet.">
        <title>The genome and development-dependent transcriptomes of Pyronema confluens: a window into fungal evolution.</title>
        <authorList>
            <person name="Traeger S."/>
            <person name="Altegoer F."/>
            <person name="Freitag M."/>
            <person name="Gabaldon T."/>
            <person name="Kempken F."/>
            <person name="Kumar A."/>
            <person name="Marcet-Houben M."/>
            <person name="Poggeler S."/>
            <person name="Stajich J.E."/>
            <person name="Nowrousian M."/>
        </authorList>
    </citation>
    <scope>NUCLEOTIDE SEQUENCE [LARGE SCALE GENOMIC DNA]</scope>
    <source>
        <strain evidence="17">CBS 100304</strain>
        <tissue evidence="16">Vegetative mycelium</tissue>
    </source>
</reference>
<dbReference type="InterPro" id="IPR014001">
    <property type="entry name" value="Helicase_ATP-bd"/>
</dbReference>
<dbReference type="InterPro" id="IPR014905">
    <property type="entry name" value="HIRAN"/>
</dbReference>
<keyword evidence="17" id="KW-1185">Reference proteome</keyword>
<name>U4L5D7_PYROM</name>
<feature type="domain" description="Helicase C-terminal" evidence="15">
    <location>
        <begin position="775"/>
        <end position="927"/>
    </location>
</feature>
<accession>U4L5D7</accession>
<evidence type="ECO:0000256" key="11">
    <source>
        <dbReference type="PROSITE-ProRule" id="PRU00175"/>
    </source>
</evidence>
<evidence type="ECO:0000256" key="10">
    <source>
        <dbReference type="ARBA" id="ARBA00023242"/>
    </source>
</evidence>
<dbReference type="InterPro" id="IPR017907">
    <property type="entry name" value="Znf_RING_CS"/>
</dbReference>
<feature type="region of interest" description="Disordered" evidence="12">
    <location>
        <begin position="216"/>
        <end position="245"/>
    </location>
</feature>